<dbReference type="AlphaFoldDB" id="A0A9X1MA41"/>
<evidence type="ECO:0000313" key="8">
    <source>
        <dbReference type="Proteomes" id="UP001155145"/>
    </source>
</evidence>
<evidence type="ECO:0000313" key="7">
    <source>
        <dbReference type="Proteomes" id="UP000829758"/>
    </source>
</evidence>
<name>A0A9X1MA41_9MICC</name>
<evidence type="ECO:0000313" key="5">
    <source>
        <dbReference type="EMBL" id="MCC3274086.1"/>
    </source>
</evidence>
<dbReference type="Gene3D" id="3.40.190.10">
    <property type="entry name" value="Periplasmic binding protein-like II"/>
    <property type="match status" value="2"/>
</dbReference>
<dbReference type="PROSITE" id="PS51257">
    <property type="entry name" value="PROKAR_LIPOPROTEIN"/>
    <property type="match status" value="1"/>
</dbReference>
<dbReference type="RefSeq" id="WP_227929640.1">
    <property type="nucleotide sequence ID" value="NZ_CP094984.1"/>
</dbReference>
<dbReference type="InterPro" id="IPR050490">
    <property type="entry name" value="Bact_solute-bd_prot1"/>
</dbReference>
<feature type="chain" id="PRO_5040799389" evidence="4">
    <location>
        <begin position="29"/>
        <end position="444"/>
    </location>
</feature>
<proteinExistence type="inferred from homology"/>
<dbReference type="Proteomes" id="UP001155145">
    <property type="component" value="Unassembled WGS sequence"/>
</dbReference>
<gene>
    <name evidence="5" type="ORF">LJ755_15280</name>
    <name evidence="6" type="ORF">MUK71_04330</name>
</gene>
<dbReference type="InterPro" id="IPR006059">
    <property type="entry name" value="SBP"/>
</dbReference>
<dbReference type="Pfam" id="PF01547">
    <property type="entry name" value="SBP_bac_1"/>
    <property type="match status" value="1"/>
</dbReference>
<dbReference type="PANTHER" id="PTHR43649:SF34">
    <property type="entry name" value="ABC TRANSPORTER PERIPLASMIC-BINDING PROTEIN YCJN-RELATED"/>
    <property type="match status" value="1"/>
</dbReference>
<dbReference type="EMBL" id="CP094984">
    <property type="protein sequence ID" value="UON92879.1"/>
    <property type="molecule type" value="Genomic_DNA"/>
</dbReference>
<dbReference type="PANTHER" id="PTHR43649">
    <property type="entry name" value="ARABINOSE-BINDING PROTEIN-RELATED"/>
    <property type="match status" value="1"/>
</dbReference>
<comment type="similarity">
    <text evidence="1">Belongs to the bacterial solute-binding protein 1 family.</text>
</comment>
<feature type="signal peptide" evidence="4">
    <location>
        <begin position="1"/>
        <end position="28"/>
    </location>
</feature>
<evidence type="ECO:0000256" key="2">
    <source>
        <dbReference type="ARBA" id="ARBA00022448"/>
    </source>
</evidence>
<keyword evidence="2" id="KW-0813">Transport</keyword>
<evidence type="ECO:0000256" key="3">
    <source>
        <dbReference type="ARBA" id="ARBA00022729"/>
    </source>
</evidence>
<evidence type="ECO:0000256" key="1">
    <source>
        <dbReference type="ARBA" id="ARBA00008520"/>
    </source>
</evidence>
<organism evidence="5 8">
    <name type="scientific">Arthrobacter zhangbolii</name>
    <dbReference type="NCBI Taxonomy" id="2886936"/>
    <lineage>
        <taxon>Bacteria</taxon>
        <taxon>Bacillati</taxon>
        <taxon>Actinomycetota</taxon>
        <taxon>Actinomycetes</taxon>
        <taxon>Micrococcales</taxon>
        <taxon>Micrococcaceae</taxon>
        <taxon>Arthrobacter</taxon>
    </lineage>
</organism>
<accession>A0A9X1MA41</accession>
<dbReference type="Proteomes" id="UP000829758">
    <property type="component" value="Chromosome"/>
</dbReference>
<sequence length="444" mass="46861">MKHPLAHQLRTTAVLGTAALLLATAACGSPGEEDPAAGQSAAEPTSPVTLTWQAAPFGNRADDARVWLVEEFEAEHPNIDIEVISAPTNVDTNRASLATQIMGGASTPDIYNGDVAWAAQLADNGLALPVDRYLPEDYFDGFDPAVVEGATFEDQVFGIPLTLDQSFLYYRKDLLEKHGLPVPGTWQEVAEQARTLQDAGEVAEGITWQGASYEGLTAVTNEFVASAGGSLVNEDLSEGLIDSPEATEAVEFMRDLVADGTSPRGVPTYQEPQSLQTFTNGDAAFMRNWAYAYATAENEETSGIAGKVGVTSMPAFGDGDTNAASVGGWNVYVNPHTEQLGASLTFLKWLTSAETQTDLAKRSSTIPTLDAVREAADVQVLSPVIVASAGNDLVARPTASPYYPQISQSIYGQVNGILAGTTETGAGLEAARNGIRSALEGRSL</sequence>
<evidence type="ECO:0000313" key="6">
    <source>
        <dbReference type="EMBL" id="UON92879.1"/>
    </source>
</evidence>
<dbReference type="SUPFAM" id="SSF53850">
    <property type="entry name" value="Periplasmic binding protein-like II"/>
    <property type="match status" value="1"/>
</dbReference>
<keyword evidence="3 4" id="KW-0732">Signal</keyword>
<protein>
    <submittedName>
        <fullName evidence="5">ABC transporter substrate-binding protein</fullName>
    </submittedName>
</protein>
<evidence type="ECO:0000256" key="4">
    <source>
        <dbReference type="SAM" id="SignalP"/>
    </source>
</evidence>
<keyword evidence="7" id="KW-1185">Reference proteome</keyword>
<dbReference type="CDD" id="cd14750">
    <property type="entry name" value="PBP2_TMBP"/>
    <property type="match status" value="1"/>
</dbReference>
<reference evidence="5" key="1">
    <citation type="submission" date="2021-10" db="EMBL/GenBank/DDBJ databases">
        <title>Novel species in genus Arthrobacter.</title>
        <authorList>
            <person name="Liu Y."/>
        </authorList>
    </citation>
    <scope>NUCLEOTIDE SEQUENCE</scope>
    <source>
        <strain evidence="5">Zg-Y462</strain>
        <strain evidence="7">zg-Y462</strain>
    </source>
</reference>
<dbReference type="EMBL" id="JAJFZT010000011">
    <property type="protein sequence ID" value="MCC3274086.1"/>
    <property type="molecule type" value="Genomic_DNA"/>
</dbReference>